<gene>
    <name evidence="1" type="ORF">KFL_009080040</name>
</gene>
<dbReference type="Proteomes" id="UP000054558">
    <property type="component" value="Unassembled WGS sequence"/>
</dbReference>
<sequence>MPHYCIHLLCSQVAGDRDALIRKDVDRGVCLVQVGDNHTCIPDDSDDVCPVGDDRNALIRKDVDRGVCLVQNRRLVTTPVIRNFKTMRTAQLFFEMSVVLGRSRRGGGGRWERGEQSRGVGMPARIDVLATLVGLADAGGYARTPSLWVVVVSQPSSLSDCRGVGMLDCPANWAGLWDPMGWVPLRW</sequence>
<protein>
    <submittedName>
        <fullName evidence="1">Uncharacterized protein</fullName>
    </submittedName>
</protein>
<accession>A0A1Y1IMK5</accession>
<organism evidence="1 2">
    <name type="scientific">Klebsormidium nitens</name>
    <name type="common">Green alga</name>
    <name type="synonym">Ulothrix nitens</name>
    <dbReference type="NCBI Taxonomy" id="105231"/>
    <lineage>
        <taxon>Eukaryota</taxon>
        <taxon>Viridiplantae</taxon>
        <taxon>Streptophyta</taxon>
        <taxon>Klebsormidiophyceae</taxon>
        <taxon>Klebsormidiales</taxon>
        <taxon>Klebsormidiaceae</taxon>
        <taxon>Klebsormidium</taxon>
    </lineage>
</organism>
<evidence type="ECO:0000313" key="1">
    <source>
        <dbReference type="EMBL" id="GAQ92034.1"/>
    </source>
</evidence>
<reference evidence="1 2" key="1">
    <citation type="journal article" date="2014" name="Nat. Commun.">
        <title>Klebsormidium flaccidum genome reveals primary factors for plant terrestrial adaptation.</title>
        <authorList>
            <person name="Hori K."/>
            <person name="Maruyama F."/>
            <person name="Fujisawa T."/>
            <person name="Togashi T."/>
            <person name="Yamamoto N."/>
            <person name="Seo M."/>
            <person name="Sato S."/>
            <person name="Yamada T."/>
            <person name="Mori H."/>
            <person name="Tajima N."/>
            <person name="Moriyama T."/>
            <person name="Ikeuchi M."/>
            <person name="Watanabe M."/>
            <person name="Wada H."/>
            <person name="Kobayashi K."/>
            <person name="Saito M."/>
            <person name="Masuda T."/>
            <person name="Sasaki-Sekimoto Y."/>
            <person name="Mashiguchi K."/>
            <person name="Awai K."/>
            <person name="Shimojima M."/>
            <person name="Masuda S."/>
            <person name="Iwai M."/>
            <person name="Nobusawa T."/>
            <person name="Narise T."/>
            <person name="Kondo S."/>
            <person name="Saito H."/>
            <person name="Sato R."/>
            <person name="Murakawa M."/>
            <person name="Ihara Y."/>
            <person name="Oshima-Yamada Y."/>
            <person name="Ohtaka K."/>
            <person name="Satoh M."/>
            <person name="Sonobe K."/>
            <person name="Ishii M."/>
            <person name="Ohtani R."/>
            <person name="Kanamori-Sato M."/>
            <person name="Honoki R."/>
            <person name="Miyazaki D."/>
            <person name="Mochizuki H."/>
            <person name="Umetsu J."/>
            <person name="Higashi K."/>
            <person name="Shibata D."/>
            <person name="Kamiya Y."/>
            <person name="Sato N."/>
            <person name="Nakamura Y."/>
            <person name="Tabata S."/>
            <person name="Ida S."/>
            <person name="Kurokawa K."/>
            <person name="Ohta H."/>
        </authorList>
    </citation>
    <scope>NUCLEOTIDE SEQUENCE [LARGE SCALE GENOMIC DNA]</scope>
    <source>
        <strain evidence="1 2">NIES-2285</strain>
    </source>
</reference>
<name>A0A1Y1IMK5_KLENI</name>
<evidence type="ECO:0000313" key="2">
    <source>
        <dbReference type="Proteomes" id="UP000054558"/>
    </source>
</evidence>
<dbReference type="EMBL" id="DF237857">
    <property type="protein sequence ID" value="GAQ92034.1"/>
    <property type="molecule type" value="Genomic_DNA"/>
</dbReference>
<dbReference type="AlphaFoldDB" id="A0A1Y1IMK5"/>
<keyword evidence="2" id="KW-1185">Reference proteome</keyword>
<proteinExistence type="predicted"/>